<evidence type="ECO:0000313" key="9">
    <source>
        <dbReference type="EMBL" id="WHF52274.1"/>
    </source>
</evidence>
<organism evidence="9 10">
    <name type="scientific">Chryseobacterium gotjawalense</name>
    <dbReference type="NCBI Taxonomy" id="3042315"/>
    <lineage>
        <taxon>Bacteria</taxon>
        <taxon>Pseudomonadati</taxon>
        <taxon>Bacteroidota</taxon>
        <taxon>Flavobacteriia</taxon>
        <taxon>Flavobacteriales</taxon>
        <taxon>Weeksellaceae</taxon>
        <taxon>Chryseobacterium group</taxon>
        <taxon>Chryseobacterium</taxon>
    </lineage>
</organism>
<evidence type="ECO:0000256" key="4">
    <source>
        <dbReference type="ARBA" id="ARBA00022475"/>
    </source>
</evidence>
<dbReference type="EMBL" id="CP124855">
    <property type="protein sequence ID" value="WHF52274.1"/>
    <property type="molecule type" value="Genomic_DNA"/>
</dbReference>
<evidence type="ECO:0000256" key="6">
    <source>
        <dbReference type="ARBA" id="ARBA00022989"/>
    </source>
</evidence>
<evidence type="ECO:0000256" key="2">
    <source>
        <dbReference type="ARBA" id="ARBA00009765"/>
    </source>
</evidence>
<feature type="transmembrane region" description="Helical" evidence="8">
    <location>
        <begin position="244"/>
        <end position="263"/>
    </location>
</feature>
<dbReference type="Gene3D" id="1.20.58.340">
    <property type="entry name" value="Magnesium transport protein CorA, transmembrane region"/>
    <property type="match status" value="2"/>
</dbReference>
<reference evidence="9 10" key="1">
    <citation type="submission" date="2023-05" db="EMBL/GenBank/DDBJ databases">
        <title>Genomic insight into Chryseobacterium sp. wdc7 isolated forest soil (Gotjawal).</title>
        <authorList>
            <person name="Park S.-J."/>
        </authorList>
    </citation>
    <scope>NUCLEOTIDE SEQUENCE [LARGE SCALE GENOMIC DNA]</scope>
    <source>
        <strain evidence="10">wdc7</strain>
    </source>
</reference>
<keyword evidence="5 8" id="KW-0812">Transmembrane</keyword>
<dbReference type="SUPFAM" id="SSF144083">
    <property type="entry name" value="Magnesium transport protein CorA, transmembrane region"/>
    <property type="match status" value="1"/>
</dbReference>
<protein>
    <submittedName>
        <fullName evidence="9">CorA family divalent cation transporter</fullName>
    </submittedName>
</protein>
<dbReference type="PANTHER" id="PTHR46494">
    <property type="entry name" value="CORA FAMILY METAL ION TRANSPORTER (EUROFUNG)"/>
    <property type="match status" value="1"/>
</dbReference>
<dbReference type="InterPro" id="IPR045863">
    <property type="entry name" value="CorA_TM1_TM2"/>
</dbReference>
<dbReference type="RefSeq" id="WP_282905574.1">
    <property type="nucleotide sequence ID" value="NZ_CP124855.1"/>
</dbReference>
<evidence type="ECO:0000313" key="10">
    <source>
        <dbReference type="Proteomes" id="UP001241656"/>
    </source>
</evidence>
<gene>
    <name evidence="9" type="ORF">QGN23_03110</name>
</gene>
<proteinExistence type="inferred from homology"/>
<sequence length="300" mass="35285">MPIEILFKNEHCEWIDVESPTKEDLVFLHERYDINYLLLEDTTDANHLPKFEQDGNVNFFLMRENTQLERSNLNTISDISTKLGIFLFDHVIITIHRLKNRSVYELKKEIVLPQNDHIARDEIALNLALKVIKSYDDESKNLLEIMDQIESEIFLKTTNHTNHIRRLYRLKRKSGLNTRILNISTVWVDKFKVLQLDDTVVTDLKDKHKDVIADFEHLNTQVTSLISMFLAMSDQKANQVMKVLAIYSMYFFPITFIAGIYGMNFVFMPELNVKYGYYFTLGLMGIITLITFVYVRKKGW</sequence>
<name>A0ABY8RFH1_9FLAO</name>
<comment type="similarity">
    <text evidence="2">Belongs to the CorA metal ion transporter (MIT) (TC 1.A.35) family.</text>
</comment>
<dbReference type="Gene3D" id="3.30.460.20">
    <property type="entry name" value="CorA soluble domain-like"/>
    <property type="match status" value="1"/>
</dbReference>
<evidence type="ECO:0000256" key="5">
    <source>
        <dbReference type="ARBA" id="ARBA00022692"/>
    </source>
</evidence>
<dbReference type="PANTHER" id="PTHR46494:SF1">
    <property type="entry name" value="CORA FAMILY METAL ION TRANSPORTER (EUROFUNG)"/>
    <property type="match status" value="1"/>
</dbReference>
<keyword evidence="6 8" id="KW-1133">Transmembrane helix</keyword>
<keyword evidence="10" id="KW-1185">Reference proteome</keyword>
<accession>A0ABY8RFH1</accession>
<evidence type="ECO:0000256" key="7">
    <source>
        <dbReference type="ARBA" id="ARBA00023136"/>
    </source>
</evidence>
<keyword evidence="4" id="KW-1003">Cell membrane</keyword>
<evidence type="ECO:0000256" key="1">
    <source>
        <dbReference type="ARBA" id="ARBA00004651"/>
    </source>
</evidence>
<keyword evidence="7 8" id="KW-0472">Membrane</keyword>
<dbReference type="SUPFAM" id="SSF143865">
    <property type="entry name" value="CorA soluble domain-like"/>
    <property type="match status" value="1"/>
</dbReference>
<dbReference type="InterPro" id="IPR045861">
    <property type="entry name" value="CorA_cytoplasmic_dom"/>
</dbReference>
<feature type="transmembrane region" description="Helical" evidence="8">
    <location>
        <begin position="275"/>
        <end position="295"/>
    </location>
</feature>
<evidence type="ECO:0000256" key="8">
    <source>
        <dbReference type="SAM" id="Phobius"/>
    </source>
</evidence>
<dbReference type="InterPro" id="IPR002523">
    <property type="entry name" value="MgTranspt_CorA/ZnTranspt_ZntB"/>
</dbReference>
<dbReference type="Pfam" id="PF01544">
    <property type="entry name" value="CorA"/>
    <property type="match status" value="1"/>
</dbReference>
<evidence type="ECO:0000256" key="3">
    <source>
        <dbReference type="ARBA" id="ARBA00022448"/>
    </source>
</evidence>
<keyword evidence="3" id="KW-0813">Transport</keyword>
<dbReference type="Proteomes" id="UP001241656">
    <property type="component" value="Chromosome"/>
</dbReference>
<comment type="subcellular location">
    <subcellularLocation>
        <location evidence="1">Cell membrane</location>
        <topology evidence="1">Multi-pass membrane protein</topology>
    </subcellularLocation>
</comment>